<name>A0A0K2TPQ4_LEPSM</name>
<protein>
    <submittedName>
        <fullName evidence="1">Uncharacterized protein</fullName>
    </submittedName>
</protein>
<dbReference type="AlphaFoldDB" id="A0A0K2TPQ4"/>
<dbReference type="EMBL" id="HACA01010276">
    <property type="protein sequence ID" value="CDW27637.1"/>
    <property type="molecule type" value="Transcribed_RNA"/>
</dbReference>
<organism evidence="1">
    <name type="scientific">Lepeophtheirus salmonis</name>
    <name type="common">Salmon louse</name>
    <name type="synonym">Caligus salmonis</name>
    <dbReference type="NCBI Taxonomy" id="72036"/>
    <lineage>
        <taxon>Eukaryota</taxon>
        <taxon>Metazoa</taxon>
        <taxon>Ecdysozoa</taxon>
        <taxon>Arthropoda</taxon>
        <taxon>Crustacea</taxon>
        <taxon>Multicrustacea</taxon>
        <taxon>Hexanauplia</taxon>
        <taxon>Copepoda</taxon>
        <taxon>Siphonostomatoida</taxon>
        <taxon>Caligidae</taxon>
        <taxon>Lepeophtheirus</taxon>
    </lineage>
</organism>
<proteinExistence type="predicted"/>
<accession>A0A0K2TPQ4</accession>
<reference evidence="1" key="1">
    <citation type="submission" date="2014-05" db="EMBL/GenBank/DDBJ databases">
        <authorList>
            <person name="Chronopoulou M."/>
        </authorList>
    </citation>
    <scope>NUCLEOTIDE SEQUENCE</scope>
    <source>
        <tissue evidence="1">Whole organism</tissue>
    </source>
</reference>
<evidence type="ECO:0000313" key="1">
    <source>
        <dbReference type="EMBL" id="CDW27637.1"/>
    </source>
</evidence>
<sequence length="79" mass="8912">MISHGFISLFCTLSPCQPDLFRVETIPSLLIDVTSVSNAFFDVVSSQPTQLSQVSDLYWSVLRWKYSRHLPIILTPLVG</sequence>